<sequence length="73" mass="7963">MKNNMRRIKNLKIKGILGSRKKVMAEIPTYEAQLPGTNTGDNTAVMPYIILGAVGAGGCIAPGIAYRRKRKVF</sequence>
<dbReference type="EMBL" id="DXFA01000115">
    <property type="protein sequence ID" value="HIX48668.1"/>
    <property type="molecule type" value="Genomic_DNA"/>
</dbReference>
<name>A0A9D2ASV4_9FIRM</name>
<keyword evidence="1" id="KW-0812">Transmembrane</keyword>
<keyword evidence="1" id="KW-0472">Membrane</keyword>
<accession>A0A9D2ASV4</accession>
<dbReference type="Proteomes" id="UP000824243">
    <property type="component" value="Unassembled WGS sequence"/>
</dbReference>
<gene>
    <name evidence="2" type="ORF">H9981_06615</name>
</gene>
<evidence type="ECO:0000313" key="3">
    <source>
        <dbReference type="Proteomes" id="UP000824243"/>
    </source>
</evidence>
<reference evidence="2" key="2">
    <citation type="submission" date="2021-04" db="EMBL/GenBank/DDBJ databases">
        <authorList>
            <person name="Gilroy R."/>
        </authorList>
    </citation>
    <scope>NUCLEOTIDE SEQUENCE</scope>
    <source>
        <strain evidence="2">ChiSjej5B23-15282</strain>
    </source>
</reference>
<evidence type="ECO:0000256" key="1">
    <source>
        <dbReference type="SAM" id="Phobius"/>
    </source>
</evidence>
<evidence type="ECO:0000313" key="2">
    <source>
        <dbReference type="EMBL" id="HIX48668.1"/>
    </source>
</evidence>
<proteinExistence type="predicted"/>
<reference evidence="2" key="1">
    <citation type="journal article" date="2021" name="PeerJ">
        <title>Extensive microbial diversity within the chicken gut microbiome revealed by metagenomics and culture.</title>
        <authorList>
            <person name="Gilroy R."/>
            <person name="Ravi A."/>
            <person name="Getino M."/>
            <person name="Pursley I."/>
            <person name="Horton D.L."/>
            <person name="Alikhan N.F."/>
            <person name="Baker D."/>
            <person name="Gharbi K."/>
            <person name="Hall N."/>
            <person name="Watson M."/>
            <person name="Adriaenssens E.M."/>
            <person name="Foster-Nyarko E."/>
            <person name="Jarju S."/>
            <person name="Secka A."/>
            <person name="Antonio M."/>
            <person name="Oren A."/>
            <person name="Chaudhuri R.R."/>
            <person name="La Ragione R."/>
            <person name="Hildebrand F."/>
            <person name="Pallen M.J."/>
        </authorList>
    </citation>
    <scope>NUCLEOTIDE SEQUENCE</scope>
    <source>
        <strain evidence="2">ChiSjej5B23-15282</strain>
    </source>
</reference>
<feature type="transmembrane region" description="Helical" evidence="1">
    <location>
        <begin position="45"/>
        <end position="66"/>
    </location>
</feature>
<organism evidence="2 3">
    <name type="scientific">Candidatus Mediterraneibacter caccavium</name>
    <dbReference type="NCBI Taxonomy" id="2838661"/>
    <lineage>
        <taxon>Bacteria</taxon>
        <taxon>Bacillati</taxon>
        <taxon>Bacillota</taxon>
        <taxon>Clostridia</taxon>
        <taxon>Lachnospirales</taxon>
        <taxon>Lachnospiraceae</taxon>
        <taxon>Mediterraneibacter</taxon>
    </lineage>
</organism>
<comment type="caution">
    <text evidence="2">The sequence shown here is derived from an EMBL/GenBank/DDBJ whole genome shotgun (WGS) entry which is preliminary data.</text>
</comment>
<dbReference type="AlphaFoldDB" id="A0A9D2ASV4"/>
<keyword evidence="1" id="KW-1133">Transmembrane helix</keyword>
<protein>
    <submittedName>
        <fullName evidence="2">Uncharacterized protein</fullName>
    </submittedName>
</protein>